<evidence type="ECO:0000259" key="4">
    <source>
        <dbReference type="Pfam" id="PF00139"/>
    </source>
</evidence>
<feature type="non-terminal residue" evidence="5">
    <location>
        <position position="1"/>
    </location>
</feature>
<dbReference type="PANTHER" id="PTHR32401:SF14">
    <property type="entry name" value="LECTIN 5"/>
    <property type="match status" value="1"/>
</dbReference>
<feature type="domain" description="Legume lectin" evidence="4">
    <location>
        <begin position="58"/>
        <end position="148"/>
    </location>
</feature>
<evidence type="ECO:0000256" key="2">
    <source>
        <dbReference type="ARBA" id="ARBA00022734"/>
    </source>
</evidence>
<proteinExistence type="inferred from homology"/>
<gene>
    <name evidence="5" type="ORF">PIB30_099822</name>
</gene>
<protein>
    <recommendedName>
        <fullName evidence="4">Legume lectin domain-containing protein</fullName>
    </recommendedName>
</protein>
<evidence type="ECO:0000313" key="6">
    <source>
        <dbReference type="Proteomes" id="UP001341840"/>
    </source>
</evidence>
<dbReference type="PANTHER" id="PTHR32401">
    <property type="entry name" value="CONCANAVALIN A-LIKE LECTIN FAMILY PROTEIN"/>
    <property type="match status" value="1"/>
</dbReference>
<organism evidence="5 6">
    <name type="scientific">Stylosanthes scabra</name>
    <dbReference type="NCBI Taxonomy" id="79078"/>
    <lineage>
        <taxon>Eukaryota</taxon>
        <taxon>Viridiplantae</taxon>
        <taxon>Streptophyta</taxon>
        <taxon>Embryophyta</taxon>
        <taxon>Tracheophyta</taxon>
        <taxon>Spermatophyta</taxon>
        <taxon>Magnoliopsida</taxon>
        <taxon>eudicotyledons</taxon>
        <taxon>Gunneridae</taxon>
        <taxon>Pentapetalae</taxon>
        <taxon>rosids</taxon>
        <taxon>fabids</taxon>
        <taxon>Fabales</taxon>
        <taxon>Fabaceae</taxon>
        <taxon>Papilionoideae</taxon>
        <taxon>50 kb inversion clade</taxon>
        <taxon>dalbergioids sensu lato</taxon>
        <taxon>Dalbergieae</taxon>
        <taxon>Pterocarpus clade</taxon>
        <taxon>Stylosanthes</taxon>
    </lineage>
</organism>
<dbReference type="EMBL" id="JASCZI010032926">
    <property type="protein sequence ID" value="MED6128636.1"/>
    <property type="molecule type" value="Genomic_DNA"/>
</dbReference>
<evidence type="ECO:0000256" key="3">
    <source>
        <dbReference type="SAM" id="MobiDB-lite"/>
    </source>
</evidence>
<name>A0ABU6RX25_9FABA</name>
<dbReference type="Gene3D" id="2.60.120.200">
    <property type="match status" value="1"/>
</dbReference>
<dbReference type="SUPFAM" id="SSF49899">
    <property type="entry name" value="Concanavalin A-like lectins/glucanases"/>
    <property type="match status" value="1"/>
</dbReference>
<keyword evidence="6" id="KW-1185">Reference proteome</keyword>
<keyword evidence="2" id="KW-0430">Lectin</keyword>
<comment type="similarity">
    <text evidence="1">Belongs to the leguminous lectin family.</text>
</comment>
<dbReference type="InterPro" id="IPR013320">
    <property type="entry name" value="ConA-like_dom_sf"/>
</dbReference>
<feature type="region of interest" description="Disordered" evidence="3">
    <location>
        <begin position="1"/>
        <end position="29"/>
    </location>
</feature>
<dbReference type="Pfam" id="PF00139">
    <property type="entry name" value="Lectin_legB"/>
    <property type="match status" value="1"/>
</dbReference>
<comment type="caution">
    <text evidence="5">The sequence shown here is derived from an EMBL/GenBank/DDBJ whole genome shotgun (WGS) entry which is preliminary data.</text>
</comment>
<sequence>GALHLTKTEPNTGKPLPDRSGVAGFSRPDFGLASNSSGGYLSLDSSTMKPHSIPPQTNIRSVATAEWKMDSEPDGAIGKAVISYGSSSKQLSVIVSYSNSTEPVTSLSHTVDFVNALQSEWVFVGFSASTTGLLVETHDILSWYFHSSL</sequence>
<accession>A0ABU6RX25</accession>
<dbReference type="InterPro" id="IPR050258">
    <property type="entry name" value="Leguminous_Lectin"/>
</dbReference>
<dbReference type="Proteomes" id="UP001341840">
    <property type="component" value="Unassembled WGS sequence"/>
</dbReference>
<dbReference type="InterPro" id="IPR001220">
    <property type="entry name" value="Legume_lectin_dom"/>
</dbReference>
<reference evidence="5 6" key="1">
    <citation type="journal article" date="2023" name="Plants (Basel)">
        <title>Bridging the Gap: Combining Genomics and Transcriptomics Approaches to Understand Stylosanthes scabra, an Orphan Legume from the Brazilian Caatinga.</title>
        <authorList>
            <person name="Ferreira-Neto J.R.C."/>
            <person name="da Silva M.D."/>
            <person name="Binneck E."/>
            <person name="de Melo N.F."/>
            <person name="da Silva R.H."/>
            <person name="de Melo A.L.T.M."/>
            <person name="Pandolfi V."/>
            <person name="Bustamante F.O."/>
            <person name="Brasileiro-Vidal A.C."/>
            <person name="Benko-Iseppon A.M."/>
        </authorList>
    </citation>
    <scope>NUCLEOTIDE SEQUENCE [LARGE SCALE GENOMIC DNA]</scope>
    <source>
        <tissue evidence="5">Leaves</tissue>
    </source>
</reference>
<evidence type="ECO:0000256" key="1">
    <source>
        <dbReference type="ARBA" id="ARBA00007606"/>
    </source>
</evidence>
<evidence type="ECO:0000313" key="5">
    <source>
        <dbReference type="EMBL" id="MED6128636.1"/>
    </source>
</evidence>